<keyword evidence="2" id="KW-1185">Reference proteome</keyword>
<gene>
    <name evidence="1" type="ORF">PENTCL1PPCAC_16260</name>
</gene>
<evidence type="ECO:0000313" key="1">
    <source>
        <dbReference type="EMBL" id="GMS94085.1"/>
    </source>
</evidence>
<comment type="caution">
    <text evidence="1">The sequence shown here is derived from an EMBL/GenBank/DDBJ whole genome shotgun (WGS) entry which is preliminary data.</text>
</comment>
<protein>
    <recommendedName>
        <fullName evidence="3">STAS domain-containing protein</fullName>
    </recommendedName>
</protein>
<dbReference type="Proteomes" id="UP001432027">
    <property type="component" value="Unassembled WGS sequence"/>
</dbReference>
<feature type="non-terminal residue" evidence="1">
    <location>
        <position position="1"/>
    </location>
</feature>
<evidence type="ECO:0008006" key="3">
    <source>
        <dbReference type="Google" id="ProtNLM"/>
    </source>
</evidence>
<accession>A0AAV5TIB7</accession>
<dbReference type="EMBL" id="BTSX01000004">
    <property type="protein sequence ID" value="GMS94085.1"/>
    <property type="molecule type" value="Genomic_DNA"/>
</dbReference>
<proteinExistence type="predicted"/>
<organism evidence="1 2">
    <name type="scientific">Pristionchus entomophagus</name>
    <dbReference type="NCBI Taxonomy" id="358040"/>
    <lineage>
        <taxon>Eukaryota</taxon>
        <taxon>Metazoa</taxon>
        <taxon>Ecdysozoa</taxon>
        <taxon>Nematoda</taxon>
        <taxon>Chromadorea</taxon>
        <taxon>Rhabditida</taxon>
        <taxon>Rhabditina</taxon>
        <taxon>Diplogasteromorpha</taxon>
        <taxon>Diplogasteroidea</taxon>
        <taxon>Neodiplogasteridae</taxon>
        <taxon>Pristionchus</taxon>
    </lineage>
</organism>
<evidence type="ECO:0000313" key="2">
    <source>
        <dbReference type="Proteomes" id="UP001432027"/>
    </source>
</evidence>
<feature type="non-terminal residue" evidence="1">
    <location>
        <position position="130"/>
    </location>
</feature>
<sequence>AARLLTPIGNVHASNGELATVDEVAERIATHVLVQTDVIDAGIVGLLDRFVAEYATLSERTLECLRIEDVHTVSCSALDFSASSALARHSRSVNAGGCGIRLSVLESAPLIRELVSLCLGGSAAVANDRA</sequence>
<reference evidence="1" key="1">
    <citation type="submission" date="2023-10" db="EMBL/GenBank/DDBJ databases">
        <title>Genome assembly of Pristionchus species.</title>
        <authorList>
            <person name="Yoshida K."/>
            <person name="Sommer R.J."/>
        </authorList>
    </citation>
    <scope>NUCLEOTIDE SEQUENCE</scope>
    <source>
        <strain evidence="1">RS0144</strain>
    </source>
</reference>
<name>A0AAV5TIB7_9BILA</name>
<dbReference type="AlphaFoldDB" id="A0AAV5TIB7"/>